<keyword evidence="2" id="KW-1185">Reference proteome</keyword>
<evidence type="ECO:0008006" key="3">
    <source>
        <dbReference type="Google" id="ProtNLM"/>
    </source>
</evidence>
<name>A0ABC8TNU6_9AQUA</name>
<dbReference type="PANTHER" id="PTHR31065:SF52">
    <property type="entry name" value="B BOX-TYPE DOMAIN-CONTAINING PROTEIN"/>
    <property type="match status" value="1"/>
</dbReference>
<dbReference type="InterPro" id="IPR006734">
    <property type="entry name" value="PLATZ"/>
</dbReference>
<comment type="caution">
    <text evidence="1">The sequence shown here is derived from an EMBL/GenBank/DDBJ whole genome shotgun (WGS) entry which is preliminary data.</text>
</comment>
<evidence type="ECO:0000313" key="1">
    <source>
        <dbReference type="EMBL" id="CAK9171135.1"/>
    </source>
</evidence>
<evidence type="ECO:0000313" key="2">
    <source>
        <dbReference type="Proteomes" id="UP001642360"/>
    </source>
</evidence>
<dbReference type="Pfam" id="PF04640">
    <property type="entry name" value="PLATZ"/>
    <property type="match status" value="1"/>
</dbReference>
<sequence>MVGFTSIPQWVLQVLTSEKFFNSCLVHESEKKNEENTFCLECCICLCPHCLPPHRTHHLLQIRRYVYHDVIRLKDAERLMDCSFVQCKSSVFEAKANDQAIQRLRLHHMWAKPPTPIPLLLHSLQDSAMTQWGFSDQPTSHGLLIDIVDVEIYERRS</sequence>
<reference evidence="1 2" key="1">
    <citation type="submission" date="2024-02" db="EMBL/GenBank/DDBJ databases">
        <authorList>
            <person name="Vignale AGUSTIN F."/>
            <person name="Sosa J E."/>
            <person name="Modenutti C."/>
        </authorList>
    </citation>
    <scope>NUCLEOTIDE SEQUENCE [LARGE SCALE GENOMIC DNA]</scope>
</reference>
<gene>
    <name evidence="1" type="ORF">ILEXP_LOCUS40673</name>
</gene>
<dbReference type="Proteomes" id="UP001642360">
    <property type="component" value="Unassembled WGS sequence"/>
</dbReference>
<dbReference type="AlphaFoldDB" id="A0ABC8TNU6"/>
<dbReference type="PANTHER" id="PTHR31065">
    <property type="entry name" value="PLATZ TRANSCRIPTION FACTOR FAMILY PROTEIN"/>
    <property type="match status" value="1"/>
</dbReference>
<organism evidence="1 2">
    <name type="scientific">Ilex paraguariensis</name>
    <name type="common">yerba mate</name>
    <dbReference type="NCBI Taxonomy" id="185542"/>
    <lineage>
        <taxon>Eukaryota</taxon>
        <taxon>Viridiplantae</taxon>
        <taxon>Streptophyta</taxon>
        <taxon>Embryophyta</taxon>
        <taxon>Tracheophyta</taxon>
        <taxon>Spermatophyta</taxon>
        <taxon>Magnoliopsida</taxon>
        <taxon>eudicotyledons</taxon>
        <taxon>Gunneridae</taxon>
        <taxon>Pentapetalae</taxon>
        <taxon>asterids</taxon>
        <taxon>campanulids</taxon>
        <taxon>Aquifoliales</taxon>
        <taxon>Aquifoliaceae</taxon>
        <taxon>Ilex</taxon>
    </lineage>
</organism>
<protein>
    <recommendedName>
        <fullName evidence="3">B box-type domain-containing protein</fullName>
    </recommendedName>
</protein>
<dbReference type="EMBL" id="CAUOFW020005658">
    <property type="protein sequence ID" value="CAK9171135.1"/>
    <property type="molecule type" value="Genomic_DNA"/>
</dbReference>
<proteinExistence type="predicted"/>
<accession>A0ABC8TNU6</accession>